<dbReference type="Proteomes" id="UP000255233">
    <property type="component" value="Unassembled WGS sequence"/>
</dbReference>
<gene>
    <name evidence="1" type="ORF">NCTC11190_00155</name>
</gene>
<dbReference type="STRING" id="880526.GCA_000427365_01283"/>
<proteinExistence type="predicted"/>
<keyword evidence="2" id="KW-1185">Reference proteome</keyword>
<reference evidence="1 2" key="1">
    <citation type="submission" date="2018-06" db="EMBL/GenBank/DDBJ databases">
        <authorList>
            <consortium name="Pathogen Informatics"/>
            <person name="Doyle S."/>
        </authorList>
    </citation>
    <scope>NUCLEOTIDE SEQUENCE [LARGE SCALE GENOMIC DNA]</scope>
    <source>
        <strain evidence="1 2">NCTC11190</strain>
    </source>
</reference>
<evidence type="ECO:0000313" key="1">
    <source>
        <dbReference type="EMBL" id="SUE32967.1"/>
    </source>
</evidence>
<dbReference type="AlphaFoldDB" id="A0A379MQ57"/>
<sequence>MKFILYLETTTWCINPLNIKIQNHETDLFTIGKTLSMTGGAVVNFLQARKPPLTPQEELTLANIEALAALKDPELDIPEEYQYTPRVAGCGSKDMHDWIAWCCPGLGVCTLTSSCSEEIFCE</sequence>
<evidence type="ECO:0000313" key="2">
    <source>
        <dbReference type="Proteomes" id="UP000255233"/>
    </source>
</evidence>
<dbReference type="EMBL" id="UGVL01000001">
    <property type="protein sequence ID" value="SUE32967.1"/>
    <property type="molecule type" value="Genomic_DNA"/>
</dbReference>
<dbReference type="RefSeq" id="WP_027290987.1">
    <property type="nucleotide sequence ID" value="NZ_UGVL01000001.1"/>
</dbReference>
<accession>A0A379MQ57</accession>
<organism evidence="1 2">
    <name type="scientific">Rikenella microfusus</name>
    <dbReference type="NCBI Taxonomy" id="28139"/>
    <lineage>
        <taxon>Bacteria</taxon>
        <taxon>Pseudomonadati</taxon>
        <taxon>Bacteroidota</taxon>
        <taxon>Bacteroidia</taxon>
        <taxon>Bacteroidales</taxon>
        <taxon>Rikenellaceae</taxon>
        <taxon>Rikenella</taxon>
    </lineage>
</organism>
<name>A0A379MQ57_9BACT</name>
<protein>
    <submittedName>
        <fullName evidence="1">Uncharacterized protein</fullName>
    </submittedName>
</protein>